<protein>
    <submittedName>
        <fullName evidence="4">Ribosomal protein S10</fullName>
    </submittedName>
</protein>
<dbReference type="InterPro" id="IPR027486">
    <property type="entry name" value="Ribosomal_uS10_dom"/>
</dbReference>
<keyword evidence="1 4" id="KW-0689">Ribosomal protein</keyword>
<proteinExistence type="predicted"/>
<evidence type="ECO:0000313" key="4">
    <source>
        <dbReference type="EMBL" id="QQD79306.1"/>
    </source>
</evidence>
<organism evidence="4">
    <name type="scientific">Trieres regia</name>
    <dbReference type="NCBI Taxonomy" id="1335017"/>
    <lineage>
        <taxon>Eukaryota</taxon>
        <taxon>Sar</taxon>
        <taxon>Stramenopiles</taxon>
        <taxon>Ochrophyta</taxon>
        <taxon>Bacillariophyta</taxon>
        <taxon>Mediophyceae</taxon>
        <taxon>Biddulphiophycidae</taxon>
        <taxon>Eupodiscales</taxon>
        <taxon>Parodontellaceae</taxon>
        <taxon>Trieres</taxon>
    </lineage>
</organism>
<sequence length="159" mass="18912">MFLVVKIKSLNKTSIKNFFKFINKLNNKFKLRIIQNNYSRPSKVTVYSILTSPHVNKTSQEQFKKHQISNQINLFLKSRLKILLILKKIQRTLFPDLFIVLQVIVDNKLLKIKEHNLLNPDNKPISFNTNIIKTKLIKKIYIRLFDIFGESRFKLKKLI</sequence>
<feature type="domain" description="Small ribosomal subunit protein uS10" evidence="3">
    <location>
        <begin position="5"/>
        <end position="90"/>
    </location>
</feature>
<name>A0A7T4WR52_9STRA</name>
<evidence type="ECO:0000256" key="1">
    <source>
        <dbReference type="ARBA" id="ARBA00022980"/>
    </source>
</evidence>
<evidence type="ECO:0000256" key="2">
    <source>
        <dbReference type="ARBA" id="ARBA00023274"/>
    </source>
</evidence>
<dbReference type="AlphaFoldDB" id="A0A7T4WR52"/>
<gene>
    <name evidence="4" type="primary">rps10</name>
</gene>
<keyword evidence="4" id="KW-0496">Mitochondrion</keyword>
<dbReference type="GO" id="GO:1990904">
    <property type="term" value="C:ribonucleoprotein complex"/>
    <property type="evidence" value="ECO:0007669"/>
    <property type="project" value="UniProtKB-KW"/>
</dbReference>
<dbReference type="Gene3D" id="3.30.70.600">
    <property type="entry name" value="Ribosomal protein S10 domain"/>
    <property type="match status" value="1"/>
</dbReference>
<keyword evidence="2" id="KW-0687">Ribonucleoprotein</keyword>
<dbReference type="SUPFAM" id="SSF54999">
    <property type="entry name" value="Ribosomal protein S10"/>
    <property type="match status" value="1"/>
</dbReference>
<accession>A0A7T4WR52</accession>
<dbReference type="GeneID" id="65341465"/>
<dbReference type="InterPro" id="IPR036838">
    <property type="entry name" value="Ribosomal_uS10_dom_sf"/>
</dbReference>
<reference evidence="4" key="1">
    <citation type="journal article" date="2021" name="J. Appl. Phycol.">
        <title>Mitochondrial genome of the harmful algal bloom species Odontella regia (Mediophyceae, Bacillariophyta).</title>
        <authorList>
            <person name="Wang Y."/>
            <person name="Chen Y."/>
            <person name="Wang J."/>
            <person name="Liu F."/>
            <person name="Chen N."/>
        </authorList>
    </citation>
    <scope>NUCLEOTIDE SEQUENCE</scope>
</reference>
<dbReference type="RefSeq" id="YP_010131927.1">
    <property type="nucleotide sequence ID" value="NC_056371.1"/>
</dbReference>
<geneLocation type="mitochondrion" evidence="4"/>
<dbReference type="GO" id="GO:0005840">
    <property type="term" value="C:ribosome"/>
    <property type="evidence" value="ECO:0007669"/>
    <property type="project" value="UniProtKB-KW"/>
</dbReference>
<dbReference type="Pfam" id="PF00338">
    <property type="entry name" value="Ribosomal_S10"/>
    <property type="match status" value="1"/>
</dbReference>
<dbReference type="EMBL" id="MW018491">
    <property type="protein sequence ID" value="QQD79306.1"/>
    <property type="molecule type" value="Genomic_DNA"/>
</dbReference>
<evidence type="ECO:0000259" key="3">
    <source>
        <dbReference type="Pfam" id="PF00338"/>
    </source>
</evidence>